<evidence type="ECO:0000313" key="2">
    <source>
        <dbReference type="EMBL" id="KWU62655.1"/>
    </source>
</evidence>
<dbReference type="Proteomes" id="UP000192932">
    <property type="component" value="Chromosome"/>
</dbReference>
<protein>
    <recommendedName>
        <fullName evidence="9">DUF4176 domain-containing protein</fullName>
    </recommendedName>
</protein>
<dbReference type="EMBL" id="MUAI01000003">
    <property type="protein sequence ID" value="OOR07396.1"/>
    <property type="molecule type" value="Genomic_DNA"/>
</dbReference>
<dbReference type="Proteomes" id="UP000065797">
    <property type="component" value="Unassembled WGS sequence"/>
</dbReference>
<evidence type="ECO:0000313" key="6">
    <source>
        <dbReference type="Proteomes" id="UP000190696"/>
    </source>
</evidence>
<dbReference type="AlphaFoldDB" id="A0A0A0WJT1"/>
<reference evidence="4 8" key="4">
    <citation type="submission" date="2019-10" db="EMBL/GenBank/DDBJ databases">
        <authorList>
            <person name="Karimi E."/>
        </authorList>
    </citation>
    <scope>NUCLEOTIDE SEQUENCE [LARGE SCALE GENOMIC DNA]</scope>
    <source>
        <strain evidence="4">Bacillus sp. 71</strain>
    </source>
</reference>
<dbReference type="Proteomes" id="UP000437562">
    <property type="component" value="Unassembled WGS sequence"/>
</dbReference>
<reference evidence="2 5" key="1">
    <citation type="submission" date="2016-01" db="EMBL/GenBank/DDBJ databases">
        <authorList>
            <person name="McClelland M."/>
            <person name="Jain A."/>
            <person name="Saraogi P."/>
            <person name="Mendelson R."/>
            <person name="Westerman R."/>
            <person name="SanMiguel P."/>
            <person name="Csonka L."/>
        </authorList>
    </citation>
    <scope>NUCLEOTIDE SEQUENCE [LARGE SCALE GENOMIC DNA]</scope>
    <source>
        <strain evidence="2 5">PE8-15</strain>
    </source>
</reference>
<reference evidence="3 6" key="2">
    <citation type="submission" date="2017-01" db="EMBL/GenBank/DDBJ databases">
        <title>Bacillus cereus isolates.</title>
        <authorList>
            <person name="Beno S.M."/>
        </authorList>
    </citation>
    <scope>NUCLEOTIDE SEQUENCE [LARGE SCALE GENOMIC DNA]</scope>
    <source>
        <strain evidence="3 6">FSL W7-1108</strain>
    </source>
</reference>
<dbReference type="Proteomes" id="UP000190696">
    <property type="component" value="Unassembled WGS sequence"/>
</dbReference>
<dbReference type="EMBL" id="CABWMC010000032">
    <property type="protein sequence ID" value="VXC80938.1"/>
    <property type="molecule type" value="Genomic_DNA"/>
</dbReference>
<accession>A0A654BP44</accession>
<proteinExistence type="predicted"/>
<accession>A0A0A0WJT1</accession>
<evidence type="ECO:0000313" key="3">
    <source>
        <dbReference type="EMBL" id="OOR07396.1"/>
    </source>
</evidence>
<dbReference type="RefSeq" id="WP_002032883.1">
    <property type="nucleotide sequence ID" value="NZ_CAKJWQ010000016.1"/>
</dbReference>
<organism evidence="2 5">
    <name type="scientific">Bacillus mycoides</name>
    <dbReference type="NCBI Taxonomy" id="1405"/>
    <lineage>
        <taxon>Bacteria</taxon>
        <taxon>Bacillati</taxon>
        <taxon>Bacillota</taxon>
        <taxon>Bacilli</taxon>
        <taxon>Bacillales</taxon>
        <taxon>Bacillaceae</taxon>
        <taxon>Bacillus</taxon>
        <taxon>Bacillus cereus group</taxon>
    </lineage>
</organism>
<evidence type="ECO:0008006" key="9">
    <source>
        <dbReference type="Google" id="ProtNLM"/>
    </source>
</evidence>
<sequence length="120" mass="13845">MGKFKKDQKVVALTFEGLTPCTIVRVGWIFITVQVEETKHLYSITKGKIVPLEEDKYYLLEECINEEGNFEIGDVFGIIDSSNLESVKKEFANNGEFEKKDGQYYTRLKTGSELLKQYFN</sequence>
<dbReference type="EMBL" id="CP020743">
    <property type="protein sequence ID" value="ARJ22636.1"/>
    <property type="molecule type" value="Genomic_DNA"/>
</dbReference>
<evidence type="ECO:0000313" key="7">
    <source>
        <dbReference type="Proteomes" id="UP000192932"/>
    </source>
</evidence>
<gene>
    <name evidence="2" type="ORF">AWW70_14650</name>
    <name evidence="1" type="ORF">B7492_16115</name>
    <name evidence="4" type="ORF">BACI71_70530</name>
    <name evidence="3" type="ORF">BW900_07030</name>
</gene>
<name>A0A0A0WJT1_BACMY</name>
<dbReference type="EMBL" id="LRPH01000049">
    <property type="protein sequence ID" value="KWU62655.1"/>
    <property type="molecule type" value="Genomic_DNA"/>
</dbReference>
<evidence type="ECO:0000313" key="4">
    <source>
        <dbReference type="EMBL" id="VXC80938.1"/>
    </source>
</evidence>
<evidence type="ECO:0000313" key="5">
    <source>
        <dbReference type="Proteomes" id="UP000065797"/>
    </source>
</evidence>
<evidence type="ECO:0000313" key="8">
    <source>
        <dbReference type="Proteomes" id="UP000437562"/>
    </source>
</evidence>
<accession>A0A125PMZ8</accession>
<evidence type="ECO:0000313" key="1">
    <source>
        <dbReference type="EMBL" id="ARJ22636.1"/>
    </source>
</evidence>
<dbReference type="KEGG" id="bww:bwei_2020"/>
<reference evidence="1 7" key="3">
    <citation type="submission" date="2017-04" db="EMBL/GenBank/DDBJ databases">
        <title>The Characteristic of a Fine Plant Growth-Promoting Rhizobacteria Bacillus mycoides Gnyt1 and its Whole Genome Sequencing Analysis.</title>
        <authorList>
            <person name="Li J.H."/>
            <person name="Yao T."/>
        </authorList>
    </citation>
    <scope>NUCLEOTIDE SEQUENCE [LARGE SCALE GENOMIC DNA]</scope>
    <source>
        <strain evidence="1 7">Gnyt1</strain>
    </source>
</reference>